<organism evidence="2">
    <name type="scientific">marine metagenome</name>
    <dbReference type="NCBI Taxonomy" id="408172"/>
    <lineage>
        <taxon>unclassified sequences</taxon>
        <taxon>metagenomes</taxon>
        <taxon>ecological metagenomes</taxon>
    </lineage>
</organism>
<name>A0A382JNH5_9ZZZZ</name>
<feature type="domain" description="Lipoprotein LPP20-like" evidence="1">
    <location>
        <begin position="22"/>
        <end position="71"/>
    </location>
</feature>
<dbReference type="AlphaFoldDB" id="A0A382JNH5"/>
<evidence type="ECO:0000313" key="2">
    <source>
        <dbReference type="EMBL" id="SVC13296.1"/>
    </source>
</evidence>
<feature type="non-terminal residue" evidence="2">
    <location>
        <position position="328"/>
    </location>
</feature>
<dbReference type="Gene3D" id="3.10.28.20">
    <property type="entry name" value="Acetamidase/Formamidase-like domains"/>
    <property type="match status" value="1"/>
</dbReference>
<reference evidence="2" key="1">
    <citation type="submission" date="2018-05" db="EMBL/GenBank/DDBJ databases">
        <authorList>
            <person name="Lanie J.A."/>
            <person name="Ng W.-L."/>
            <person name="Kazmierczak K.M."/>
            <person name="Andrzejewski T.M."/>
            <person name="Davidsen T.M."/>
            <person name="Wayne K.J."/>
            <person name="Tettelin H."/>
            <person name="Glass J.I."/>
            <person name="Rusch D."/>
            <person name="Podicherti R."/>
            <person name="Tsui H.-C.T."/>
            <person name="Winkler M.E."/>
        </authorList>
    </citation>
    <scope>NUCLEOTIDE SEQUENCE</scope>
</reference>
<dbReference type="EMBL" id="UINC01075275">
    <property type="protein sequence ID" value="SVC13296.1"/>
    <property type="molecule type" value="Genomic_DNA"/>
</dbReference>
<gene>
    <name evidence="2" type="ORF">METZ01_LOCUS266150</name>
</gene>
<accession>A0A382JNH5</accession>
<dbReference type="Pfam" id="PF02169">
    <property type="entry name" value="LPP20"/>
    <property type="match status" value="1"/>
</dbReference>
<dbReference type="InterPro" id="IPR024952">
    <property type="entry name" value="LPP20-like_dom"/>
</dbReference>
<proteinExistence type="predicted"/>
<sequence>MLSRAIYVLTILFCSTLLAQEPGWVKRRPTSQQYFIGIGSSDKTSSGYRNRAKADALNDLASEISVSVSSELIDVMTEYSGFSEEYARSEIRMSTKDDLEGYERYDDYNGKDSYWIYYRISKDYFKRYANNAISSFDTYLVSKDEDDVTLELTLLINCLEYIYRAAGQDIYHQSSGKNLRLEVPRLIKSSLSNIEIKSSKTRYEAYYGRGIDDAIDIQVIDRKNSQPVSFIDMEVRFERGDGEFLSDKYQTDRNGRFKVNVTQINSKEEQQVIKASANLVKFKAEIDKGGYLDNILKGISRANGLEIVINVSEYRKDKVAVLVVGDGL</sequence>
<evidence type="ECO:0000259" key="1">
    <source>
        <dbReference type="Pfam" id="PF02169"/>
    </source>
</evidence>
<protein>
    <recommendedName>
        <fullName evidence="1">Lipoprotein LPP20-like domain-containing protein</fullName>
    </recommendedName>
</protein>